<dbReference type="PANTHER" id="PTHR12993">
    <property type="entry name" value="N-ACETYLGLUCOSAMINYL-PHOSPHATIDYLINOSITOL DE-N-ACETYLASE-RELATED"/>
    <property type="match status" value="1"/>
</dbReference>
<dbReference type="RefSeq" id="WP_189629893.1">
    <property type="nucleotide sequence ID" value="NZ_BNAG01000002.1"/>
</dbReference>
<dbReference type="InterPro" id="IPR024078">
    <property type="entry name" value="LmbE-like_dom_sf"/>
</dbReference>
<proteinExistence type="predicted"/>
<accession>A0ABQ3I7E6</accession>
<reference evidence="2" key="1">
    <citation type="journal article" date="2019" name="Int. J. Syst. Evol. Microbiol.">
        <title>The Global Catalogue of Microorganisms (GCM) 10K type strain sequencing project: providing services to taxonomists for standard genome sequencing and annotation.</title>
        <authorList>
            <consortium name="The Broad Institute Genomics Platform"/>
            <consortium name="The Broad Institute Genome Sequencing Center for Infectious Disease"/>
            <person name="Wu L."/>
            <person name="Ma J."/>
        </authorList>
    </citation>
    <scope>NUCLEOTIDE SEQUENCE [LARGE SCALE GENOMIC DNA]</scope>
    <source>
        <strain evidence="2">CGMCC 1.15111</strain>
    </source>
</reference>
<dbReference type="Proteomes" id="UP000658258">
    <property type="component" value="Unassembled WGS sequence"/>
</dbReference>
<evidence type="ECO:0000313" key="1">
    <source>
        <dbReference type="EMBL" id="GHE63060.1"/>
    </source>
</evidence>
<sequence>MKILYIFPHPDDESFGPAGAIHQQVSGGHEVHLLTLTKGGATQVRHKLGLNVDQMGEVRYKEMLKVKESLKLSSMEVLDYPDSGLKELDPRILEKEVSRCIEKIEPHVVVTYPVHGASGFHDHIVTHAVVKRVFLQMRDRGAHYLKRLAFFTMPDSGEPTFMSNGWPRLKLTEEALIDVVVPLANEDVEAMKKALLCYDTYQEMVEKTGVIEKIGRKVNFELAFEDFSPPLTDITAQVKN</sequence>
<comment type="caution">
    <text evidence="1">The sequence shown here is derived from an EMBL/GenBank/DDBJ whole genome shotgun (WGS) entry which is preliminary data.</text>
</comment>
<protein>
    <submittedName>
        <fullName evidence="1">GlcNAc-PI de-N-acetylase</fullName>
    </submittedName>
</protein>
<dbReference type="SUPFAM" id="SSF102588">
    <property type="entry name" value="LmbE-like"/>
    <property type="match status" value="1"/>
</dbReference>
<name>A0ABQ3I7E6_9BACT</name>
<gene>
    <name evidence="1" type="ORF">GCM10011340_17970</name>
</gene>
<evidence type="ECO:0000313" key="2">
    <source>
        <dbReference type="Proteomes" id="UP000658258"/>
    </source>
</evidence>
<dbReference type="PANTHER" id="PTHR12993:SF11">
    <property type="entry name" value="N-ACETYLGLUCOSAMINYL-PHOSPHATIDYLINOSITOL DE-N-ACETYLASE"/>
    <property type="match status" value="1"/>
</dbReference>
<dbReference type="InterPro" id="IPR003737">
    <property type="entry name" value="GlcNAc_PI_deacetylase-related"/>
</dbReference>
<organism evidence="1 2">
    <name type="scientific">Roseivirga thermotolerans</name>
    <dbReference type="NCBI Taxonomy" id="1758176"/>
    <lineage>
        <taxon>Bacteria</taxon>
        <taxon>Pseudomonadati</taxon>
        <taxon>Bacteroidota</taxon>
        <taxon>Cytophagia</taxon>
        <taxon>Cytophagales</taxon>
        <taxon>Roseivirgaceae</taxon>
        <taxon>Roseivirga</taxon>
    </lineage>
</organism>
<dbReference type="Pfam" id="PF02585">
    <property type="entry name" value="PIG-L"/>
    <property type="match status" value="1"/>
</dbReference>
<keyword evidence="2" id="KW-1185">Reference proteome</keyword>
<dbReference type="Gene3D" id="3.40.50.10320">
    <property type="entry name" value="LmbE-like"/>
    <property type="match status" value="1"/>
</dbReference>
<dbReference type="EMBL" id="BNAG01000002">
    <property type="protein sequence ID" value="GHE63060.1"/>
    <property type="molecule type" value="Genomic_DNA"/>
</dbReference>